<feature type="transmembrane region" description="Helical" evidence="6">
    <location>
        <begin position="174"/>
        <end position="194"/>
    </location>
</feature>
<feature type="transmembrane region" description="Helical" evidence="6">
    <location>
        <begin position="256"/>
        <end position="278"/>
    </location>
</feature>
<keyword evidence="5 6" id="KW-0472">Membrane</keyword>
<evidence type="ECO:0000256" key="1">
    <source>
        <dbReference type="ARBA" id="ARBA00004141"/>
    </source>
</evidence>
<feature type="transmembrane region" description="Helical" evidence="6">
    <location>
        <begin position="317"/>
        <end position="338"/>
    </location>
</feature>
<dbReference type="InterPro" id="IPR020846">
    <property type="entry name" value="MFS_dom"/>
</dbReference>
<protein>
    <submittedName>
        <fullName evidence="8">Drug resistance transporter, Bcr/CflA subfamily</fullName>
    </submittedName>
</protein>
<dbReference type="GO" id="GO:0022857">
    <property type="term" value="F:transmembrane transporter activity"/>
    <property type="evidence" value="ECO:0007669"/>
    <property type="project" value="InterPro"/>
</dbReference>
<evidence type="ECO:0000313" key="8">
    <source>
        <dbReference type="EMBL" id="ABZ74019.1"/>
    </source>
</evidence>
<evidence type="ECO:0000256" key="5">
    <source>
        <dbReference type="ARBA" id="ARBA00023136"/>
    </source>
</evidence>
<comment type="subcellular location">
    <subcellularLocation>
        <location evidence="1">Membrane</location>
        <topology evidence="1">Multi-pass membrane protein</topology>
    </subcellularLocation>
</comment>
<dbReference type="STRING" id="366602.Caul_4899"/>
<dbReference type="PANTHER" id="PTHR42718">
    <property type="entry name" value="MAJOR FACILITATOR SUPERFAMILY MULTIDRUG TRANSPORTER MFSC"/>
    <property type="match status" value="1"/>
</dbReference>
<keyword evidence="2" id="KW-0813">Transport</keyword>
<keyword evidence="4 6" id="KW-1133">Transmembrane helix</keyword>
<dbReference type="InterPro" id="IPR011701">
    <property type="entry name" value="MFS"/>
</dbReference>
<feature type="transmembrane region" description="Helical" evidence="6">
    <location>
        <begin position="59"/>
        <end position="76"/>
    </location>
</feature>
<dbReference type="HOGENOM" id="CLU_001265_47_0_5"/>
<reference evidence="8" key="1">
    <citation type="submission" date="2008-01" db="EMBL/GenBank/DDBJ databases">
        <title>Complete sequence of chromosome of Caulobacter sp. K31.</title>
        <authorList>
            <consortium name="US DOE Joint Genome Institute"/>
            <person name="Copeland A."/>
            <person name="Lucas S."/>
            <person name="Lapidus A."/>
            <person name="Barry K."/>
            <person name="Glavina del Rio T."/>
            <person name="Dalin E."/>
            <person name="Tice H."/>
            <person name="Pitluck S."/>
            <person name="Bruce D."/>
            <person name="Goodwin L."/>
            <person name="Thompson L.S."/>
            <person name="Brettin T."/>
            <person name="Detter J.C."/>
            <person name="Han C."/>
            <person name="Schmutz J."/>
            <person name="Larimer F."/>
            <person name="Land M."/>
            <person name="Hauser L."/>
            <person name="Kyrpides N."/>
            <person name="Kim E."/>
            <person name="Stephens C."/>
            <person name="Richardson P."/>
        </authorList>
    </citation>
    <scope>NUCLEOTIDE SEQUENCE [LARGE SCALE GENOMIC DNA]</scope>
    <source>
        <strain evidence="8">K31</strain>
    </source>
</reference>
<feature type="transmembrane region" description="Helical" evidence="6">
    <location>
        <begin position="226"/>
        <end position="244"/>
    </location>
</feature>
<feature type="transmembrane region" description="Helical" evidence="6">
    <location>
        <begin position="113"/>
        <end position="134"/>
    </location>
</feature>
<feature type="transmembrane region" description="Helical" evidence="6">
    <location>
        <begin position="88"/>
        <end position="107"/>
    </location>
</feature>
<dbReference type="CDD" id="cd17320">
    <property type="entry name" value="MFS_MdfA_MDR_like"/>
    <property type="match status" value="1"/>
</dbReference>
<feature type="transmembrane region" description="Helical" evidence="6">
    <location>
        <begin position="350"/>
        <end position="373"/>
    </location>
</feature>
<feature type="domain" description="Major facilitator superfamily (MFS) profile" evidence="7">
    <location>
        <begin position="21"/>
        <end position="406"/>
    </location>
</feature>
<evidence type="ECO:0000259" key="7">
    <source>
        <dbReference type="PROSITE" id="PS50850"/>
    </source>
</evidence>
<dbReference type="eggNOG" id="COG2814">
    <property type="taxonomic scope" value="Bacteria"/>
</dbReference>
<feature type="transmembrane region" description="Helical" evidence="6">
    <location>
        <begin position="146"/>
        <end position="168"/>
    </location>
</feature>
<evidence type="ECO:0000256" key="3">
    <source>
        <dbReference type="ARBA" id="ARBA00022692"/>
    </source>
</evidence>
<organism evidence="8">
    <name type="scientific">Caulobacter sp. (strain K31)</name>
    <dbReference type="NCBI Taxonomy" id="366602"/>
    <lineage>
        <taxon>Bacteria</taxon>
        <taxon>Pseudomonadati</taxon>
        <taxon>Pseudomonadota</taxon>
        <taxon>Alphaproteobacteria</taxon>
        <taxon>Caulobacterales</taxon>
        <taxon>Caulobacteraceae</taxon>
        <taxon>Caulobacter</taxon>
    </lineage>
</organism>
<feature type="transmembrane region" description="Helical" evidence="6">
    <location>
        <begin position="379"/>
        <end position="400"/>
    </location>
</feature>
<evidence type="ECO:0000256" key="4">
    <source>
        <dbReference type="ARBA" id="ARBA00022989"/>
    </source>
</evidence>
<dbReference type="GO" id="GO:0016020">
    <property type="term" value="C:membrane"/>
    <property type="evidence" value="ECO:0007669"/>
    <property type="project" value="UniProtKB-SubCell"/>
</dbReference>
<dbReference type="Gene3D" id="1.20.1720.10">
    <property type="entry name" value="Multidrug resistance protein D"/>
    <property type="match status" value="1"/>
</dbReference>
<evidence type="ECO:0000256" key="2">
    <source>
        <dbReference type="ARBA" id="ARBA00022448"/>
    </source>
</evidence>
<dbReference type="SUPFAM" id="SSF103473">
    <property type="entry name" value="MFS general substrate transporter"/>
    <property type="match status" value="1"/>
</dbReference>
<dbReference type="KEGG" id="cak:Caul_4899"/>
<evidence type="ECO:0000256" key="6">
    <source>
        <dbReference type="SAM" id="Phobius"/>
    </source>
</evidence>
<name>B0T573_CAUSK</name>
<accession>B0T573</accession>
<dbReference type="InterPro" id="IPR036259">
    <property type="entry name" value="MFS_trans_sf"/>
</dbReference>
<proteinExistence type="predicted"/>
<dbReference type="PROSITE" id="PS50850">
    <property type="entry name" value="MFS"/>
    <property type="match status" value="1"/>
</dbReference>
<feature type="transmembrane region" description="Helical" evidence="6">
    <location>
        <begin position="290"/>
        <end position="311"/>
    </location>
</feature>
<dbReference type="PANTHER" id="PTHR42718:SF9">
    <property type="entry name" value="MAJOR FACILITATOR SUPERFAMILY MULTIDRUG TRANSPORTER MFSC"/>
    <property type="match status" value="1"/>
</dbReference>
<keyword evidence="3 6" id="KW-0812">Transmembrane</keyword>
<gene>
    <name evidence="8" type="ordered locus">Caul_4899</name>
</gene>
<dbReference type="Pfam" id="PF07690">
    <property type="entry name" value="MFS_1"/>
    <property type="match status" value="1"/>
</dbReference>
<dbReference type="AlphaFoldDB" id="B0T573"/>
<sequence length="422" mass="44051">MSTTATVPRPGPHPGMGFGQFVALIAAMMATNALAIDSMLPAMPQIGDALGVATDNERQWILTAYLLGFGTAQIVYGSLADRFGRKPVLLVGLVIYVVFAAACAFATSFEMLLIARALCGVGAAATRVLSVSIVRDCYSGRQMARVMSLSFIVFLGVPIIAPSVGQAILLVAPWPWVFGILAIFGLAVIVWTWIKLPETLHPEDRVPLAAGPVLAAFKECLTNRIAVGYTLAATLVLGGLFGFLNSAQQVFVDVLGAGKLFTLIFAAIAGGIAVSSLLNSHIVGRLGMRMVSHVSLFGYIVFAVVHALVALSGHETLWTFSLLQAGMMFCFGLVMSNFGSIAMEPLGHLAGTAASVQGFITTIGGALFGFWIGQLFDGTTVPLTLGFAGFGIAGLVAVLITEKGRMFHAGSGTPVAEGAGLH</sequence>
<dbReference type="EMBL" id="CP000927">
    <property type="protein sequence ID" value="ABZ74019.1"/>
    <property type="molecule type" value="Genomic_DNA"/>
</dbReference>